<accession>A0A8C1G5C8</accession>
<protein>
    <submittedName>
        <fullName evidence="2">Uncharacterized protein</fullName>
    </submittedName>
</protein>
<dbReference type="Proteomes" id="UP000694427">
    <property type="component" value="Unplaced"/>
</dbReference>
<reference evidence="2" key="1">
    <citation type="submission" date="2025-08" db="UniProtKB">
        <authorList>
            <consortium name="Ensembl"/>
        </authorList>
    </citation>
    <scope>IDENTIFICATION</scope>
</reference>
<organism evidence="2 3">
    <name type="scientific">Cyprinus carpio</name>
    <name type="common">Common carp</name>
    <dbReference type="NCBI Taxonomy" id="7962"/>
    <lineage>
        <taxon>Eukaryota</taxon>
        <taxon>Metazoa</taxon>
        <taxon>Chordata</taxon>
        <taxon>Craniata</taxon>
        <taxon>Vertebrata</taxon>
        <taxon>Euteleostomi</taxon>
        <taxon>Actinopterygii</taxon>
        <taxon>Neopterygii</taxon>
        <taxon>Teleostei</taxon>
        <taxon>Ostariophysi</taxon>
        <taxon>Cypriniformes</taxon>
        <taxon>Cyprinidae</taxon>
        <taxon>Cyprininae</taxon>
        <taxon>Cyprinus</taxon>
    </lineage>
</organism>
<evidence type="ECO:0000313" key="2">
    <source>
        <dbReference type="Ensembl" id="ENSCCRP00010001774.1"/>
    </source>
</evidence>
<evidence type="ECO:0000313" key="3">
    <source>
        <dbReference type="Proteomes" id="UP000694427"/>
    </source>
</evidence>
<keyword evidence="1" id="KW-1133">Transmembrane helix</keyword>
<dbReference type="AlphaFoldDB" id="A0A8C1G5C8"/>
<keyword evidence="1" id="KW-0472">Membrane</keyword>
<name>A0A8C1G5C8_CYPCA</name>
<proteinExistence type="predicted"/>
<keyword evidence="3" id="KW-1185">Reference proteome</keyword>
<dbReference type="Ensembl" id="ENSCCRT00010001934.1">
    <property type="protein sequence ID" value="ENSCCRP00010001774.1"/>
    <property type="gene ID" value="ENSCCRG00010000818.1"/>
</dbReference>
<keyword evidence="1" id="KW-0812">Transmembrane</keyword>
<feature type="transmembrane region" description="Helical" evidence="1">
    <location>
        <begin position="23"/>
        <end position="43"/>
    </location>
</feature>
<evidence type="ECO:0000256" key="1">
    <source>
        <dbReference type="SAM" id="Phobius"/>
    </source>
</evidence>
<reference evidence="2" key="2">
    <citation type="submission" date="2025-09" db="UniProtKB">
        <authorList>
            <consortium name="Ensembl"/>
        </authorList>
    </citation>
    <scope>IDENTIFICATION</scope>
</reference>
<sequence length="117" mass="13349">MGNLHIHLWVQESSFTLHFLPSFPFFPAYFPLYVVLSFLVYCVEMMGRSQVSFSHQWVRETNSLKSLNCHVSQWLLDKLKKMGLFSRPPLRQSVRVSTKEGPSGGGVKGKVMQCVGL</sequence>